<proteinExistence type="predicted"/>
<name>A0A382L4Y0_9ZZZZ</name>
<accession>A0A382L4Y0</accession>
<organism evidence="1">
    <name type="scientific">marine metagenome</name>
    <dbReference type="NCBI Taxonomy" id="408172"/>
    <lineage>
        <taxon>unclassified sequences</taxon>
        <taxon>metagenomes</taxon>
        <taxon>ecological metagenomes</taxon>
    </lineage>
</organism>
<dbReference type="AlphaFoldDB" id="A0A382L4Y0"/>
<sequence length="26" mass="2791">AAIIGVFAILKKKKQSLEAFDKSEGV</sequence>
<dbReference type="EMBL" id="UINC01084045">
    <property type="protein sequence ID" value="SVC30322.1"/>
    <property type="molecule type" value="Genomic_DNA"/>
</dbReference>
<protein>
    <submittedName>
        <fullName evidence="1">Uncharacterized protein</fullName>
    </submittedName>
</protein>
<reference evidence="1" key="1">
    <citation type="submission" date="2018-05" db="EMBL/GenBank/DDBJ databases">
        <authorList>
            <person name="Lanie J.A."/>
            <person name="Ng W.-L."/>
            <person name="Kazmierczak K.M."/>
            <person name="Andrzejewski T.M."/>
            <person name="Davidsen T.M."/>
            <person name="Wayne K.J."/>
            <person name="Tettelin H."/>
            <person name="Glass J.I."/>
            <person name="Rusch D."/>
            <person name="Podicherti R."/>
            <person name="Tsui H.-C.T."/>
            <person name="Winkler M.E."/>
        </authorList>
    </citation>
    <scope>NUCLEOTIDE SEQUENCE</scope>
</reference>
<feature type="non-terminal residue" evidence="1">
    <location>
        <position position="1"/>
    </location>
</feature>
<gene>
    <name evidence="1" type="ORF">METZ01_LOCUS283176</name>
</gene>
<evidence type="ECO:0000313" key="1">
    <source>
        <dbReference type="EMBL" id="SVC30322.1"/>
    </source>
</evidence>